<comment type="caution">
    <text evidence="8">The sequence shown here is derived from an EMBL/GenBank/DDBJ whole genome shotgun (WGS) entry which is preliminary data.</text>
</comment>
<proteinExistence type="inferred from homology"/>
<accession>A0A5M3ZEV3</accession>
<evidence type="ECO:0000256" key="3">
    <source>
        <dbReference type="ARBA" id="ARBA00022679"/>
    </source>
</evidence>
<dbReference type="InterPro" id="IPR044851">
    <property type="entry name" value="Wax_synthase"/>
</dbReference>
<keyword evidence="9" id="KW-1185">Reference proteome</keyword>
<evidence type="ECO:0000256" key="6">
    <source>
        <dbReference type="ARBA" id="ARBA00023136"/>
    </source>
</evidence>
<dbReference type="GO" id="GO:0016020">
    <property type="term" value="C:membrane"/>
    <property type="evidence" value="ECO:0007669"/>
    <property type="project" value="UniProtKB-SubCell"/>
</dbReference>
<dbReference type="AlphaFoldDB" id="A0A5M3ZEV3"/>
<reference evidence="8 9" key="1">
    <citation type="submission" date="2020-01" db="EMBL/GenBank/DDBJ databases">
        <title>Aspergillus terreus IFO 6365 whole genome shotgun sequence.</title>
        <authorList>
            <person name="Kanamasa S."/>
            <person name="Takahashi H."/>
        </authorList>
    </citation>
    <scope>NUCLEOTIDE SEQUENCE [LARGE SCALE GENOMIC DNA]</scope>
    <source>
        <strain evidence="8 9">IFO 6365</strain>
    </source>
</reference>
<dbReference type="GO" id="GO:0006629">
    <property type="term" value="P:lipid metabolic process"/>
    <property type="evidence" value="ECO:0007669"/>
    <property type="project" value="InterPro"/>
</dbReference>
<evidence type="ECO:0000256" key="1">
    <source>
        <dbReference type="ARBA" id="ARBA00004141"/>
    </source>
</evidence>
<gene>
    <name evidence="8" type="ORF">ATEIFO6365_0004012200</name>
</gene>
<evidence type="ECO:0000313" key="8">
    <source>
        <dbReference type="EMBL" id="GFF15003.1"/>
    </source>
</evidence>
<dbReference type="GO" id="GO:0008374">
    <property type="term" value="F:O-acyltransferase activity"/>
    <property type="evidence" value="ECO:0007669"/>
    <property type="project" value="InterPro"/>
</dbReference>
<dbReference type="VEuPathDB" id="FungiDB:ATEG_09369"/>
<dbReference type="PANTHER" id="PTHR31595:SF67">
    <property type="entry name" value="WAX SYNTHASE DOMAIN-CONTAINING PROTEIN"/>
    <property type="match status" value="1"/>
</dbReference>
<feature type="domain" description="Wax synthase" evidence="7">
    <location>
        <begin position="329"/>
        <end position="409"/>
    </location>
</feature>
<keyword evidence="4" id="KW-0812">Transmembrane</keyword>
<evidence type="ECO:0000256" key="4">
    <source>
        <dbReference type="ARBA" id="ARBA00022692"/>
    </source>
</evidence>
<keyword evidence="5" id="KW-1133">Transmembrane helix</keyword>
<sequence>MADPLPPSYLHVIHNNRIEFEISIEQGKYKPVLLWHFFALTVLPLSALIVPRRYGGHDVRQLVFGLVVSLAIDAICSRRALLGANGYMVGLIAAWWCIWTATLLVFHDPELEFQRIERVKSSPDIHLATISNGRTSKYPKTHLAWQPYPKPMGHRLNWVLGLLLNMRGPEWNWRISSLDPLPSGLVPPSAVNKARTVTPEPPDARNRLRAIAGTFVKTYLALDLIKVLMMHDPYFLGVVGTSSLPPPFPLSYLTPLSPIPNFLVYVYRFLLTGTGIYTAVTFVSTLNPLIFLGLSVAFPSASRTVTSTPLDAPWLYADLFAPLLPSALDHGLAGCWSIWWHQLFRFGFTSIAHGLLSLLPKRYATHRDIRRSIVVIVAFGISGVMHACGSYTQFSPTHPISGPFLFFILQPVGIAIQEVVANRLLPAVLARDSKSLPRWLRRAANFLFAAGWLLFSARYIMDDFSRGGFWLAEPVPVSLLRGLGLGLGIEGEGWWCWGEAWFSSWDGGSFWSRGVRVM</sequence>
<dbReference type="PANTHER" id="PTHR31595">
    <property type="entry name" value="LONG-CHAIN-ALCOHOL O-FATTY-ACYLTRANSFERASE 3-RELATED"/>
    <property type="match status" value="1"/>
</dbReference>
<keyword evidence="6" id="KW-0472">Membrane</keyword>
<comment type="subcellular location">
    <subcellularLocation>
        <location evidence="1">Membrane</location>
        <topology evidence="1">Multi-pass membrane protein</topology>
    </subcellularLocation>
</comment>
<dbReference type="OrthoDB" id="2796277at2759"/>
<organism evidence="8 9">
    <name type="scientific">Aspergillus terreus</name>
    <dbReference type="NCBI Taxonomy" id="33178"/>
    <lineage>
        <taxon>Eukaryota</taxon>
        <taxon>Fungi</taxon>
        <taxon>Dikarya</taxon>
        <taxon>Ascomycota</taxon>
        <taxon>Pezizomycotina</taxon>
        <taxon>Eurotiomycetes</taxon>
        <taxon>Eurotiomycetidae</taxon>
        <taxon>Eurotiales</taxon>
        <taxon>Aspergillaceae</taxon>
        <taxon>Aspergillus</taxon>
        <taxon>Aspergillus subgen. Circumdati</taxon>
    </lineage>
</organism>
<protein>
    <submittedName>
        <fullName evidence="8">Membrane bound O-acyl transferase family-domain-containing protein</fullName>
    </submittedName>
</protein>
<evidence type="ECO:0000256" key="5">
    <source>
        <dbReference type="ARBA" id="ARBA00022989"/>
    </source>
</evidence>
<dbReference type="Proteomes" id="UP000452235">
    <property type="component" value="Unassembled WGS sequence"/>
</dbReference>
<dbReference type="InterPro" id="IPR032805">
    <property type="entry name" value="Wax_synthase_dom"/>
</dbReference>
<evidence type="ECO:0000256" key="2">
    <source>
        <dbReference type="ARBA" id="ARBA00007282"/>
    </source>
</evidence>
<keyword evidence="3 8" id="KW-0808">Transferase</keyword>
<evidence type="ECO:0000259" key="7">
    <source>
        <dbReference type="Pfam" id="PF13813"/>
    </source>
</evidence>
<name>A0A5M3ZEV3_ASPTE</name>
<evidence type="ECO:0000313" key="9">
    <source>
        <dbReference type="Proteomes" id="UP000452235"/>
    </source>
</evidence>
<dbReference type="EMBL" id="BLJY01000004">
    <property type="protein sequence ID" value="GFF15003.1"/>
    <property type="molecule type" value="Genomic_DNA"/>
</dbReference>
<dbReference type="Pfam" id="PF13813">
    <property type="entry name" value="MBOAT_2"/>
    <property type="match status" value="1"/>
</dbReference>
<comment type="similarity">
    <text evidence="2">Belongs to the wax synthase family.</text>
</comment>